<feature type="region of interest" description="Disordered" evidence="1">
    <location>
        <begin position="196"/>
        <end position="241"/>
    </location>
</feature>
<dbReference type="HOGENOM" id="CLU_348860_0_0_1"/>
<feature type="region of interest" description="Disordered" evidence="1">
    <location>
        <begin position="1"/>
        <end position="179"/>
    </location>
</feature>
<evidence type="ECO:0000313" key="3">
    <source>
        <dbReference type="Proteomes" id="UP000053647"/>
    </source>
</evidence>
<keyword evidence="3" id="KW-1185">Reference proteome</keyword>
<gene>
    <name evidence="2" type="ORF">PAXINDRAFT_14547</name>
</gene>
<dbReference type="EMBL" id="KN819361">
    <property type="protein sequence ID" value="KIJ12622.1"/>
    <property type="molecule type" value="Genomic_DNA"/>
</dbReference>
<proteinExistence type="predicted"/>
<dbReference type="AlphaFoldDB" id="A0A0C9TYJ0"/>
<dbReference type="Pfam" id="PF18758">
    <property type="entry name" value="KDZ"/>
    <property type="match status" value="1"/>
</dbReference>
<evidence type="ECO:0000313" key="2">
    <source>
        <dbReference type="EMBL" id="KIJ12622.1"/>
    </source>
</evidence>
<dbReference type="OrthoDB" id="3246730at2759"/>
<feature type="compositionally biased region" description="Basic and acidic residues" evidence="1">
    <location>
        <begin position="57"/>
        <end position="90"/>
    </location>
</feature>
<protein>
    <submittedName>
        <fullName evidence="2">Uncharacterized protein</fullName>
    </submittedName>
</protein>
<reference evidence="2 3" key="1">
    <citation type="submission" date="2014-06" db="EMBL/GenBank/DDBJ databases">
        <authorList>
            <consortium name="DOE Joint Genome Institute"/>
            <person name="Kuo A."/>
            <person name="Kohler A."/>
            <person name="Nagy L.G."/>
            <person name="Floudas D."/>
            <person name="Copeland A."/>
            <person name="Barry K.W."/>
            <person name="Cichocki N."/>
            <person name="Veneault-Fourrey C."/>
            <person name="LaButti K."/>
            <person name="Lindquist E.A."/>
            <person name="Lipzen A."/>
            <person name="Lundell T."/>
            <person name="Morin E."/>
            <person name="Murat C."/>
            <person name="Sun H."/>
            <person name="Tunlid A."/>
            <person name="Henrissat B."/>
            <person name="Grigoriev I.V."/>
            <person name="Hibbett D.S."/>
            <person name="Martin F."/>
            <person name="Nordberg H.P."/>
            <person name="Cantor M.N."/>
            <person name="Hua S.X."/>
        </authorList>
    </citation>
    <scope>NUCLEOTIDE SEQUENCE [LARGE SCALE GENOMIC DNA]</scope>
    <source>
        <strain evidence="2 3">ATCC 200175</strain>
    </source>
</reference>
<accession>A0A0C9TYJ0</accession>
<feature type="compositionally biased region" description="Polar residues" evidence="1">
    <location>
        <begin position="212"/>
        <end position="228"/>
    </location>
</feature>
<dbReference type="InterPro" id="IPR040521">
    <property type="entry name" value="KDZ"/>
</dbReference>
<evidence type="ECO:0000256" key="1">
    <source>
        <dbReference type="SAM" id="MobiDB-lite"/>
    </source>
</evidence>
<organism evidence="2 3">
    <name type="scientific">Paxillus involutus ATCC 200175</name>
    <dbReference type="NCBI Taxonomy" id="664439"/>
    <lineage>
        <taxon>Eukaryota</taxon>
        <taxon>Fungi</taxon>
        <taxon>Dikarya</taxon>
        <taxon>Basidiomycota</taxon>
        <taxon>Agaricomycotina</taxon>
        <taxon>Agaricomycetes</taxon>
        <taxon>Agaricomycetidae</taxon>
        <taxon>Boletales</taxon>
        <taxon>Paxilineae</taxon>
        <taxon>Paxillaceae</taxon>
        <taxon>Paxillus</taxon>
    </lineage>
</organism>
<dbReference type="PANTHER" id="PTHR33096:SF1">
    <property type="entry name" value="CXC1-LIKE CYSTEINE CLUSTER ASSOCIATED WITH KDZ TRANSPOSASES DOMAIN-CONTAINING PROTEIN"/>
    <property type="match status" value="1"/>
</dbReference>
<reference evidence="3" key="2">
    <citation type="submission" date="2015-01" db="EMBL/GenBank/DDBJ databases">
        <title>Evolutionary Origins and Diversification of the Mycorrhizal Mutualists.</title>
        <authorList>
            <consortium name="DOE Joint Genome Institute"/>
            <consortium name="Mycorrhizal Genomics Consortium"/>
            <person name="Kohler A."/>
            <person name="Kuo A."/>
            <person name="Nagy L.G."/>
            <person name="Floudas D."/>
            <person name="Copeland A."/>
            <person name="Barry K.W."/>
            <person name="Cichocki N."/>
            <person name="Veneault-Fourrey C."/>
            <person name="LaButti K."/>
            <person name="Lindquist E.A."/>
            <person name="Lipzen A."/>
            <person name="Lundell T."/>
            <person name="Morin E."/>
            <person name="Murat C."/>
            <person name="Riley R."/>
            <person name="Ohm R."/>
            <person name="Sun H."/>
            <person name="Tunlid A."/>
            <person name="Henrissat B."/>
            <person name="Grigoriev I.V."/>
            <person name="Hibbett D.S."/>
            <person name="Martin F."/>
        </authorList>
    </citation>
    <scope>NUCLEOTIDE SEQUENCE [LARGE SCALE GENOMIC DNA]</scope>
    <source>
        <strain evidence="3">ATCC 200175</strain>
    </source>
</reference>
<dbReference type="Proteomes" id="UP000053647">
    <property type="component" value="Unassembled WGS sequence"/>
</dbReference>
<dbReference type="PANTHER" id="PTHR33096">
    <property type="entry name" value="CXC2 DOMAIN-CONTAINING PROTEIN"/>
    <property type="match status" value="1"/>
</dbReference>
<feature type="compositionally biased region" description="Polar residues" evidence="1">
    <location>
        <begin position="156"/>
        <end position="174"/>
    </location>
</feature>
<name>A0A0C9TYJ0_PAXIN</name>
<sequence>MYDPGGDTKTPDSKPPSVRLEGESGKRSSRHVKPNDVETDDDHTQQPSRHPVGTTDGDERRPSKPTERPDEKEGERGVDGELRDKSEVKTTVETVENVETKGQSEGEDGDPNGGTNNDEDDATSGTTPNSKRVEAGPLADGETSQQRDATYPPRQPATSSRTTQNATYKRQQAQAYGVRTKSYGRIDDHLPAQPDATEAAQGYRGSVPEPPQSRTKGTETHQPSVDLNETQEGDDNPCASRWKNMKDDHTARMWGIFDETSIFMAICHHGFSLVIADMVQSGEREVTRAKYPLAVVSRLLNVFGAGLGGGYDIGCKFKTTLDRSPLGTLAHLLKHTSLVGSFHGHTHGRLCQLMHLTTYVEGLGLKDLEGCERTFSKSNALAPATWYAGVFHRCQAIAGYFEHNDNYEIYEKLSTFLLNNYKQALNILSDGHVTLPQLKRELGITDDSTFHTWLAEEQTYLKSREKEPEVETLHMTYWQKLINLDGSKAKLDATQEWSITSPGTTPEIVAADASKTAKNETARRHAQDNYDKDLMVVQELERKLDVDLRWTSEHPEWKQAGRMVAQCKYQRTLDTLELLVVARIFELGRMNRAGTGYKLRKHIGKVLQARSSAIQTALDHYNTAAHALSPPRATLTFEDVIEYAFLADFDLLRDTLENISERPWAVPVARLALDTYFKMRHAKEEITRLNVEVRCFVTYLQDEDQYLRGCEELLHASNPAVAHQVKLLRNVRFLGMLAPGISIKTELGESVGPISVVFPLLSTTLAPLDATLVPVDTQEDLQEEAEDEETAKEYSRALEDIVAAASGP</sequence>